<dbReference type="Proteomes" id="UP000247810">
    <property type="component" value="Unassembled WGS sequence"/>
</dbReference>
<dbReference type="STRING" id="1448320.A0A319DC11"/>
<dbReference type="PANTHER" id="PTHR43510">
    <property type="entry name" value="AMINOTRANSFERASE FUNCTION, HYPOTHETICAL (EUROFUNG)"/>
    <property type="match status" value="1"/>
</dbReference>
<dbReference type="InterPro" id="IPR004839">
    <property type="entry name" value="Aminotransferase_I/II_large"/>
</dbReference>
<accession>A0A319DC11</accession>
<dbReference type="Pfam" id="PF00155">
    <property type="entry name" value="Aminotran_1_2"/>
    <property type="match status" value="1"/>
</dbReference>
<dbReference type="EMBL" id="KZ825933">
    <property type="protein sequence ID" value="PYH91837.1"/>
    <property type="molecule type" value="Genomic_DNA"/>
</dbReference>
<dbReference type="OrthoDB" id="7042322at2759"/>
<keyword evidence="2" id="KW-0808">Transferase</keyword>
<dbReference type="GO" id="GO:0030170">
    <property type="term" value="F:pyridoxal phosphate binding"/>
    <property type="evidence" value="ECO:0007669"/>
    <property type="project" value="InterPro"/>
</dbReference>
<organism evidence="2 3">
    <name type="scientific">Aspergillus ellipticus CBS 707.79</name>
    <dbReference type="NCBI Taxonomy" id="1448320"/>
    <lineage>
        <taxon>Eukaryota</taxon>
        <taxon>Fungi</taxon>
        <taxon>Dikarya</taxon>
        <taxon>Ascomycota</taxon>
        <taxon>Pezizomycotina</taxon>
        <taxon>Eurotiomycetes</taxon>
        <taxon>Eurotiomycetidae</taxon>
        <taxon>Eurotiales</taxon>
        <taxon>Aspergillaceae</taxon>
        <taxon>Aspergillus</taxon>
        <taxon>Aspergillus subgen. Circumdati</taxon>
    </lineage>
</organism>
<dbReference type="CDD" id="cd00609">
    <property type="entry name" value="AAT_like"/>
    <property type="match status" value="1"/>
</dbReference>
<dbReference type="GO" id="GO:0016740">
    <property type="term" value="F:transferase activity"/>
    <property type="evidence" value="ECO:0007669"/>
    <property type="project" value="UniProtKB-KW"/>
</dbReference>
<feature type="domain" description="Aminotransferase class I/classII large" evidence="1">
    <location>
        <begin position="51"/>
        <end position="385"/>
    </location>
</feature>
<name>A0A319DC11_9EURO</name>
<keyword evidence="3" id="KW-1185">Reference proteome</keyword>
<dbReference type="AlphaFoldDB" id="A0A319DC11"/>
<dbReference type="SUPFAM" id="SSF53383">
    <property type="entry name" value="PLP-dependent transferases"/>
    <property type="match status" value="1"/>
</dbReference>
<evidence type="ECO:0000313" key="3">
    <source>
        <dbReference type="Proteomes" id="UP000247810"/>
    </source>
</evidence>
<dbReference type="InterPro" id="IPR015424">
    <property type="entry name" value="PyrdxlP-dep_Trfase"/>
</dbReference>
<dbReference type="Gene3D" id="3.90.1150.10">
    <property type="entry name" value="Aspartate Aminotransferase, domain 1"/>
    <property type="match status" value="1"/>
</dbReference>
<dbReference type="VEuPathDB" id="FungiDB:BO71DRAFT_442922"/>
<protein>
    <submittedName>
        <fullName evidence="2">PLP-dependent transferase</fullName>
    </submittedName>
</protein>
<evidence type="ECO:0000313" key="2">
    <source>
        <dbReference type="EMBL" id="PYH91837.1"/>
    </source>
</evidence>
<dbReference type="Gene3D" id="3.40.640.10">
    <property type="entry name" value="Type I PLP-dependent aspartate aminotransferase-like (Major domain)"/>
    <property type="match status" value="1"/>
</dbReference>
<gene>
    <name evidence="2" type="ORF">BO71DRAFT_442922</name>
</gene>
<dbReference type="InterPro" id="IPR015422">
    <property type="entry name" value="PyrdxlP-dep_Trfase_small"/>
</dbReference>
<dbReference type="PANTHER" id="PTHR43510:SF1">
    <property type="entry name" value="AMINOTRANSFERASE FUNCTION, HYPOTHETICAL (EUROFUNG)"/>
    <property type="match status" value="1"/>
</dbReference>
<dbReference type="InterPro" id="IPR015421">
    <property type="entry name" value="PyrdxlP-dep_Trfase_major"/>
</dbReference>
<evidence type="ECO:0000259" key="1">
    <source>
        <dbReference type="Pfam" id="PF00155"/>
    </source>
</evidence>
<sequence>MPEISEFAVERWMDLHENTATHNLAETCCASISLSGLLSLSSPDSKVDDLLDLSQKQGYGAIRGSDALRTNIANLYAANPDNTEETNPITKDNILVTSGGIQANFLALYTIVKPGDHVIVQYPTYQQLYSVPESLGAEVSLWRAKEEKGWEMDVDELSALTKPNTRVLVLNTPQNPTGTHLPLPTLTRILALAQTHSLTILSDEVYRPLFHSTPHPAPPSLLTLSHTPKYHHKNILITGSLSKAFSLAGLRTGWLASPSPALLEKCASVRDYTTISVSQIDDRIASVALSQPTIHNILSRNIALAKENLTLLEEFVREYSWAVSWVRPTAGTTAFLRFRARDGRVLDDGVFCERLLAETGVLVVPGRECFGRGAEFGGWVRVGVVQEEGVWGEGLRRVAGFLDGAGYEGCSVLGE</sequence>
<proteinExistence type="predicted"/>
<reference evidence="2 3" key="1">
    <citation type="submission" date="2018-02" db="EMBL/GenBank/DDBJ databases">
        <title>The genomes of Aspergillus section Nigri reveals drivers in fungal speciation.</title>
        <authorList>
            <consortium name="DOE Joint Genome Institute"/>
            <person name="Vesth T.C."/>
            <person name="Nybo J."/>
            <person name="Theobald S."/>
            <person name="Brandl J."/>
            <person name="Frisvad J.C."/>
            <person name="Nielsen K.F."/>
            <person name="Lyhne E.K."/>
            <person name="Kogle M.E."/>
            <person name="Kuo A."/>
            <person name="Riley R."/>
            <person name="Clum A."/>
            <person name="Nolan M."/>
            <person name="Lipzen A."/>
            <person name="Salamov A."/>
            <person name="Henrissat B."/>
            <person name="Wiebenga A."/>
            <person name="De vries R.P."/>
            <person name="Grigoriev I.V."/>
            <person name="Mortensen U.H."/>
            <person name="Andersen M.R."/>
            <person name="Baker S.E."/>
        </authorList>
    </citation>
    <scope>NUCLEOTIDE SEQUENCE [LARGE SCALE GENOMIC DNA]</scope>
    <source>
        <strain evidence="2 3">CBS 707.79</strain>
    </source>
</reference>